<feature type="active site" description="Acyl-thioester intermediate" evidence="2">
    <location>
        <position position="222"/>
    </location>
</feature>
<feature type="transmembrane region" description="Helical" evidence="4">
    <location>
        <begin position="12"/>
        <end position="35"/>
    </location>
</feature>
<name>A0AAV2W120_9BIFI</name>
<dbReference type="EMBL" id="CBUQ010000005">
    <property type="protein sequence ID" value="CDI67286.1"/>
    <property type="molecule type" value="Genomic_DNA"/>
</dbReference>
<dbReference type="AlphaFoldDB" id="A0AAV2W120"/>
<dbReference type="NCBIfam" id="NF033745">
    <property type="entry name" value="class_C_sortase"/>
    <property type="match status" value="1"/>
</dbReference>
<reference evidence="5 6" key="2">
    <citation type="submission" date="2015-01" db="EMBL/GenBank/DDBJ databases">
        <title>Genome sequence of a Bifidobacterium animalis strain.</title>
        <authorList>
            <person name="Bogovic-Matijasic B."/>
            <person name="Hacin B."/>
            <person name="Citar M."/>
            <person name="Svigelj K."/>
            <person name="Stempelj M."/>
            <person name="Rogelj I."/>
        </authorList>
    </citation>
    <scope>NUCLEOTIDE SEQUENCE [LARGE SCALE GENOMIC DNA]</scope>
    <source>
        <strain evidence="5 6">IM386</strain>
    </source>
</reference>
<evidence type="ECO:0000313" key="5">
    <source>
        <dbReference type="EMBL" id="CDI67286.1"/>
    </source>
</evidence>
<dbReference type="InterPro" id="IPR005754">
    <property type="entry name" value="Sortase"/>
</dbReference>
<comment type="caution">
    <text evidence="5">The sequence shown here is derived from an EMBL/GenBank/DDBJ whole genome shotgun (WGS) entry which is preliminary data.</text>
</comment>
<dbReference type="Gene3D" id="2.40.260.10">
    <property type="entry name" value="Sortase"/>
    <property type="match status" value="1"/>
</dbReference>
<evidence type="ECO:0000256" key="3">
    <source>
        <dbReference type="SAM" id="MobiDB-lite"/>
    </source>
</evidence>
<dbReference type="CDD" id="cd05827">
    <property type="entry name" value="Sortase_C"/>
    <property type="match status" value="1"/>
</dbReference>
<accession>A0AAV2W120</accession>
<feature type="region of interest" description="Disordered" evidence="3">
    <location>
        <begin position="291"/>
        <end position="319"/>
    </location>
</feature>
<dbReference type="RefSeq" id="WP_014697166.1">
    <property type="nucleotide sequence ID" value="NZ_CBUQ010000005.1"/>
</dbReference>
<feature type="compositionally biased region" description="Basic and acidic residues" evidence="3">
    <location>
        <begin position="300"/>
        <end position="319"/>
    </location>
</feature>
<keyword evidence="4" id="KW-0812">Transmembrane</keyword>
<keyword evidence="4" id="KW-1133">Transmembrane helix</keyword>
<proteinExistence type="predicted"/>
<dbReference type="Proteomes" id="UP000035645">
    <property type="component" value="Unassembled WGS sequence"/>
</dbReference>
<organism evidence="5 6">
    <name type="scientific">Bifidobacterium animalis subsp. animalis IM386</name>
    <dbReference type="NCBI Taxonomy" id="1402194"/>
    <lineage>
        <taxon>Bacteria</taxon>
        <taxon>Bacillati</taxon>
        <taxon>Actinomycetota</taxon>
        <taxon>Actinomycetes</taxon>
        <taxon>Bifidobacteriales</taxon>
        <taxon>Bifidobacteriaceae</taxon>
        <taxon>Bifidobacterium</taxon>
    </lineage>
</organism>
<dbReference type="NCBIfam" id="TIGR01076">
    <property type="entry name" value="sortase_fam"/>
    <property type="match status" value="1"/>
</dbReference>
<evidence type="ECO:0000313" key="6">
    <source>
        <dbReference type="Proteomes" id="UP000035645"/>
    </source>
</evidence>
<feature type="active site" description="Proton donor/acceptor" evidence="2">
    <location>
        <position position="160"/>
    </location>
</feature>
<protein>
    <submittedName>
        <fullName evidence="5">Sortase family protein</fullName>
    </submittedName>
</protein>
<dbReference type="GO" id="GO:0016787">
    <property type="term" value="F:hydrolase activity"/>
    <property type="evidence" value="ECO:0007669"/>
    <property type="project" value="UniProtKB-KW"/>
</dbReference>
<feature type="transmembrane region" description="Helical" evidence="4">
    <location>
        <begin position="257"/>
        <end position="280"/>
    </location>
</feature>
<evidence type="ECO:0000256" key="4">
    <source>
        <dbReference type="SAM" id="Phobius"/>
    </source>
</evidence>
<dbReference type="Pfam" id="PF04203">
    <property type="entry name" value="Sortase"/>
    <property type="match status" value="1"/>
</dbReference>
<gene>
    <name evidence="5" type="ORF">BANIM336_00595</name>
</gene>
<reference evidence="5 6" key="1">
    <citation type="submission" date="2013-10" db="EMBL/GenBank/DDBJ databases">
        <authorList>
            <person name="Manrique M."/>
        </authorList>
    </citation>
    <scope>NUCLEOTIDE SEQUENCE [LARGE SCALE GENOMIC DNA]</scope>
    <source>
        <strain evidence="5 6">IM386</strain>
    </source>
</reference>
<keyword evidence="4" id="KW-0472">Membrane</keyword>
<dbReference type="SUPFAM" id="SSF63817">
    <property type="entry name" value="Sortase"/>
    <property type="match status" value="1"/>
</dbReference>
<dbReference type="InterPro" id="IPR023365">
    <property type="entry name" value="Sortase_dom-sf"/>
</dbReference>
<evidence type="ECO:0000256" key="1">
    <source>
        <dbReference type="ARBA" id="ARBA00022801"/>
    </source>
</evidence>
<evidence type="ECO:0000256" key="2">
    <source>
        <dbReference type="PIRSR" id="PIRSR605754-1"/>
    </source>
</evidence>
<dbReference type="InterPro" id="IPR042002">
    <property type="entry name" value="Sortase_C"/>
</dbReference>
<sequence length="319" mass="35050">MSKHTPAKQRSNLVSNLFITLFAVILLVGIGVLSYPTVADWWNRMHASRAVAGYVEQVKSMEPERRAAMLAEADKYNADLPNVADRWHLDDNAEQRERYERTLDITGTGIMGYLSIPKIGVQLPIYHGTDEAVLQIALGHLTGSSLPVGGETSHSVVSGHTGLPSAKLITDLDQLKKGDLFQYTVLDRTLTYEVDEINVVLPGEMDKLAIEPGADYSTLITCTPYGVNSHRLLVRGHRVPNPPAEQVAAHYDEPESMLWTAIAIGAGVLLVLLLLAIWLVRRRGKKRKAAQTLESASDNHGTEQRADSGTETTEHGNRT</sequence>
<keyword evidence="1" id="KW-0378">Hydrolase</keyword>